<dbReference type="Proteomes" id="UP001059607">
    <property type="component" value="Chromosome"/>
</dbReference>
<accession>A0ABY5E8N8</accession>
<gene>
    <name evidence="2" type="ORF">NK667_16155</name>
</gene>
<keyword evidence="1" id="KW-0175">Coiled coil</keyword>
<evidence type="ECO:0000313" key="3">
    <source>
        <dbReference type="Proteomes" id="UP001059607"/>
    </source>
</evidence>
<dbReference type="RefSeq" id="WP_054615435.1">
    <property type="nucleotide sequence ID" value="NZ_CP101125.1"/>
</dbReference>
<feature type="coiled-coil region" evidence="1">
    <location>
        <begin position="132"/>
        <end position="159"/>
    </location>
</feature>
<name>A0ABY5E8N8_9PSED</name>
<keyword evidence="3" id="KW-1185">Reference proteome</keyword>
<dbReference type="EMBL" id="CP101125">
    <property type="protein sequence ID" value="UTO11732.1"/>
    <property type="molecule type" value="Genomic_DNA"/>
</dbReference>
<organism evidence="2 3">
    <name type="scientific">Pseudomonas nunensis</name>
    <dbReference type="NCBI Taxonomy" id="2961896"/>
    <lineage>
        <taxon>Bacteria</taxon>
        <taxon>Pseudomonadati</taxon>
        <taxon>Pseudomonadota</taxon>
        <taxon>Gammaproteobacteria</taxon>
        <taxon>Pseudomonadales</taxon>
        <taxon>Pseudomonadaceae</taxon>
        <taxon>Pseudomonas</taxon>
    </lineage>
</organism>
<evidence type="ECO:0000313" key="2">
    <source>
        <dbReference type="EMBL" id="UTO11732.1"/>
    </source>
</evidence>
<proteinExistence type="predicted"/>
<reference evidence="2" key="1">
    <citation type="submission" date="2022-07" db="EMBL/GenBank/DDBJ databases">
        <title>Pseudomonas nunamit sp. nov. an antifungal species isolated from Greenland.</title>
        <authorList>
            <person name="Ntana F."/>
            <person name="Hennessy R.C."/>
            <person name="Zervas A."/>
            <person name="Stougaard P."/>
        </authorList>
    </citation>
    <scope>NUCLEOTIDE SEQUENCE</scope>
    <source>
        <strain evidence="2">In5</strain>
    </source>
</reference>
<protein>
    <submittedName>
        <fullName evidence="2">Uncharacterized protein</fullName>
    </submittedName>
</protein>
<sequence>MKQTLIFMTHTARYAGQYGFKSAVAKAGARVNPALMVLEAAGAVLEAVNSYINLKNAEAHRDGLKKTLSSESNRLAIQRQELALILESAKRDIERQADINRRISELVIACAISCKGAFEELLHIRQSDLPDLDAFDRVYEQLEEAHDHLRQALSNLSQDDEE</sequence>
<evidence type="ECO:0000256" key="1">
    <source>
        <dbReference type="SAM" id="Coils"/>
    </source>
</evidence>